<evidence type="ECO:0000313" key="4">
    <source>
        <dbReference type="Proteomes" id="UP000198825"/>
    </source>
</evidence>
<gene>
    <name evidence="3" type="ORF">SAMN04488544_3315</name>
</gene>
<proteinExistence type="predicted"/>
<reference evidence="4" key="1">
    <citation type="submission" date="2016-10" db="EMBL/GenBank/DDBJ databases">
        <authorList>
            <person name="Varghese N."/>
            <person name="Submissions S."/>
        </authorList>
    </citation>
    <scope>NUCLEOTIDE SEQUENCE [LARGE SCALE GENOMIC DNA]</scope>
    <source>
        <strain evidence="4">DSM 21743</strain>
    </source>
</reference>
<evidence type="ECO:0008006" key="5">
    <source>
        <dbReference type="Google" id="ProtNLM"/>
    </source>
</evidence>
<dbReference type="RefSeq" id="WP_157720032.1">
    <property type="nucleotide sequence ID" value="NZ_LT629799.1"/>
</dbReference>
<evidence type="ECO:0000256" key="1">
    <source>
        <dbReference type="SAM" id="MobiDB-lite"/>
    </source>
</evidence>
<dbReference type="STRING" id="546874.SAMN04488544_3315"/>
<feature type="signal peptide" evidence="2">
    <location>
        <begin position="1"/>
        <end position="31"/>
    </location>
</feature>
<dbReference type="EMBL" id="LT629799">
    <property type="protein sequence ID" value="SDV00418.1"/>
    <property type="molecule type" value="Genomic_DNA"/>
</dbReference>
<dbReference type="Pfam" id="PF03995">
    <property type="entry name" value="Inhibitor_I36"/>
    <property type="match status" value="1"/>
</dbReference>
<feature type="region of interest" description="Disordered" evidence="1">
    <location>
        <begin position="114"/>
        <end position="135"/>
    </location>
</feature>
<protein>
    <recommendedName>
        <fullName evidence="5">Peptidase inhibitor family I36</fullName>
    </recommendedName>
</protein>
<feature type="compositionally biased region" description="Gly residues" evidence="1">
    <location>
        <begin position="123"/>
        <end position="133"/>
    </location>
</feature>
<evidence type="ECO:0000256" key="2">
    <source>
        <dbReference type="SAM" id="SignalP"/>
    </source>
</evidence>
<accession>A0A1H2N598</accession>
<dbReference type="InterPro" id="IPR006311">
    <property type="entry name" value="TAT_signal"/>
</dbReference>
<dbReference type="PROSITE" id="PS51318">
    <property type="entry name" value="TAT"/>
    <property type="match status" value="1"/>
</dbReference>
<keyword evidence="2" id="KW-0732">Signal</keyword>
<evidence type="ECO:0000313" key="3">
    <source>
        <dbReference type="EMBL" id="SDV00418.1"/>
    </source>
</evidence>
<dbReference type="Proteomes" id="UP000198825">
    <property type="component" value="Chromosome I"/>
</dbReference>
<dbReference type="OrthoDB" id="5149122at2"/>
<feature type="chain" id="PRO_5009281152" description="Peptidase inhibitor family I36" evidence="2">
    <location>
        <begin position="32"/>
        <end position="148"/>
    </location>
</feature>
<sequence>MKSIRRTVTGVAAGALLAGGMVAFTAPSASANIEQCTSGHACAWGENTYTGCFTDFTVSNSVMGDWEACSRSGITANNGANSVKNYISGRNVTWYEETNYNGVGIRFQSQQSGANYQDPKLSNGGGTGVGGNVAGQNWQDRISSVRVS</sequence>
<dbReference type="Gene3D" id="2.60.20.10">
    <property type="entry name" value="Crystallins"/>
    <property type="match status" value="1"/>
</dbReference>
<keyword evidence="4" id="KW-1185">Reference proteome</keyword>
<name>A0A1H2N598_9ACTN</name>
<dbReference type="AlphaFoldDB" id="A0A1H2N598"/>
<organism evidence="3 4">
    <name type="scientific">Microlunatus sagamiharensis</name>
    <dbReference type="NCBI Taxonomy" id="546874"/>
    <lineage>
        <taxon>Bacteria</taxon>
        <taxon>Bacillati</taxon>
        <taxon>Actinomycetota</taxon>
        <taxon>Actinomycetes</taxon>
        <taxon>Propionibacteriales</taxon>
        <taxon>Propionibacteriaceae</taxon>
        <taxon>Microlunatus</taxon>
    </lineage>
</organism>